<protein>
    <recommendedName>
        <fullName evidence="1">Furin-like cysteine-rich domain-containing protein</fullName>
    </recommendedName>
</protein>
<feature type="domain" description="Furin-like cysteine-rich" evidence="1">
    <location>
        <begin position="6"/>
        <end position="106"/>
    </location>
</feature>
<dbReference type="Proteomes" id="UP000261360">
    <property type="component" value="Unplaced"/>
</dbReference>
<dbReference type="InterPro" id="IPR009030">
    <property type="entry name" value="Growth_fac_rcpt_cys_sf"/>
</dbReference>
<evidence type="ECO:0000313" key="2">
    <source>
        <dbReference type="Ensembl" id="ENSSLDP00000026048.1"/>
    </source>
</evidence>
<dbReference type="PANTHER" id="PTHR46987">
    <property type="entry name" value="NEUROHYPOPHYSIAL HORMONES, N-TERMINAL DOMAIN CONTAINING PROTEIN"/>
    <property type="match status" value="1"/>
</dbReference>
<accession>A0A3B4YDF1</accession>
<dbReference type="SMART" id="SM00261">
    <property type="entry name" value="FU"/>
    <property type="match status" value="4"/>
</dbReference>
<dbReference type="InterPro" id="IPR051514">
    <property type="entry name" value="R-spondin"/>
</dbReference>
<reference evidence="2" key="1">
    <citation type="submission" date="2025-08" db="UniProtKB">
        <authorList>
            <consortium name="Ensembl"/>
        </authorList>
    </citation>
    <scope>IDENTIFICATION</scope>
</reference>
<dbReference type="GeneTree" id="ENSGT00940000155770"/>
<sequence>FASEKQQECVRCHADCASCEGPGFDDCNVCRNSKAVRYNGECLAHCPMNAYYDKTINECRANFSFSVFTVCLFPSDSTCVKECPVGYYAEDKDERVCERCHFSCKSCVGSHSVQCTTCKPGFFRQGSSCVETCSERHFGNTVTMVCEHCDPSCRQCWGHGNRKCLSCRGDYLYLSHWGQCLKSCPPNYYHDSWSKNCHRCHPTCKTCSGKENLSWLISYVVSCYEGFTLMSSICESNCTVGLYAASQVTDSLTTFHFIYKECFSLYSTNLSYFPNEKKHTATTF</sequence>
<dbReference type="PANTHER" id="PTHR46987:SF7">
    <property type="entry name" value="TNFR-CYS DOMAIN-CONTAINING PROTEIN"/>
    <property type="match status" value="1"/>
</dbReference>
<dbReference type="STRING" id="1841481.ENSSLDP00000026048"/>
<dbReference type="InterPro" id="IPR006211">
    <property type="entry name" value="Furin-like_Cys-rich_dom"/>
</dbReference>
<name>A0A3B4YDF1_SERLL</name>
<dbReference type="InterPro" id="IPR006212">
    <property type="entry name" value="Furin_repeat"/>
</dbReference>
<organism evidence="2 3">
    <name type="scientific">Seriola lalandi dorsalis</name>
    <dbReference type="NCBI Taxonomy" id="1841481"/>
    <lineage>
        <taxon>Eukaryota</taxon>
        <taxon>Metazoa</taxon>
        <taxon>Chordata</taxon>
        <taxon>Craniata</taxon>
        <taxon>Vertebrata</taxon>
        <taxon>Euteleostomi</taxon>
        <taxon>Actinopterygii</taxon>
        <taxon>Neopterygii</taxon>
        <taxon>Teleostei</taxon>
        <taxon>Neoteleostei</taxon>
        <taxon>Acanthomorphata</taxon>
        <taxon>Carangaria</taxon>
        <taxon>Carangiformes</taxon>
        <taxon>Carangidae</taxon>
        <taxon>Seriola</taxon>
    </lineage>
</organism>
<dbReference type="Pfam" id="PF00757">
    <property type="entry name" value="Furin-like"/>
    <property type="match status" value="1"/>
</dbReference>
<evidence type="ECO:0000313" key="3">
    <source>
        <dbReference type="Proteomes" id="UP000261360"/>
    </source>
</evidence>
<proteinExistence type="predicted"/>
<keyword evidence="3" id="KW-1185">Reference proteome</keyword>
<reference evidence="2" key="2">
    <citation type="submission" date="2025-09" db="UniProtKB">
        <authorList>
            <consortium name="Ensembl"/>
        </authorList>
    </citation>
    <scope>IDENTIFICATION</scope>
</reference>
<dbReference type="Ensembl" id="ENSSLDT00000026847.1">
    <property type="protein sequence ID" value="ENSSLDP00000026048.1"/>
    <property type="gene ID" value="ENSSLDG00000020240.1"/>
</dbReference>
<dbReference type="SUPFAM" id="SSF57184">
    <property type="entry name" value="Growth factor receptor domain"/>
    <property type="match status" value="2"/>
</dbReference>
<dbReference type="Gene3D" id="2.10.220.10">
    <property type="entry name" value="Hormone Receptor, Insulin-like Growth Factor Receptor 1, Chain A, domain 2"/>
    <property type="match status" value="3"/>
</dbReference>
<dbReference type="AlphaFoldDB" id="A0A3B4YDF1"/>
<dbReference type="CDD" id="cd00064">
    <property type="entry name" value="FU"/>
    <property type="match status" value="3"/>
</dbReference>
<evidence type="ECO:0000259" key="1">
    <source>
        <dbReference type="Pfam" id="PF00757"/>
    </source>
</evidence>